<feature type="chain" id="PRO_5046432666" evidence="1">
    <location>
        <begin position="20"/>
        <end position="638"/>
    </location>
</feature>
<feature type="signal peptide" evidence="1">
    <location>
        <begin position="1"/>
        <end position="19"/>
    </location>
</feature>
<dbReference type="Gene3D" id="2.60.120.1130">
    <property type="match status" value="1"/>
</dbReference>
<dbReference type="InterPro" id="IPR002931">
    <property type="entry name" value="Transglutaminase-like"/>
</dbReference>
<keyword evidence="1" id="KW-0732">Signal</keyword>
<evidence type="ECO:0000259" key="2">
    <source>
        <dbReference type="Pfam" id="PF01841"/>
    </source>
</evidence>
<dbReference type="RefSeq" id="WP_311533255.1">
    <property type="nucleotide sequence ID" value="NZ_JAVRHQ010000001.1"/>
</dbReference>
<dbReference type="Pfam" id="PF01841">
    <property type="entry name" value="Transglut_core"/>
    <property type="match status" value="1"/>
</dbReference>
<dbReference type="InterPro" id="IPR024618">
    <property type="entry name" value="DUF3857"/>
</dbReference>
<evidence type="ECO:0000313" key="4">
    <source>
        <dbReference type="EMBL" id="MDT0641543.1"/>
    </source>
</evidence>
<reference evidence="4 5" key="1">
    <citation type="submission" date="2023-09" db="EMBL/GenBank/DDBJ databases">
        <authorList>
            <person name="Rey-Velasco X."/>
        </authorList>
    </citation>
    <scope>NUCLEOTIDE SEQUENCE [LARGE SCALE GENOMIC DNA]</scope>
    <source>
        <strain evidence="4 5">F363</strain>
    </source>
</reference>
<organism evidence="4 5">
    <name type="scientific">Autumnicola tepida</name>
    <dbReference type="NCBI Taxonomy" id="3075595"/>
    <lineage>
        <taxon>Bacteria</taxon>
        <taxon>Pseudomonadati</taxon>
        <taxon>Bacteroidota</taxon>
        <taxon>Flavobacteriia</taxon>
        <taxon>Flavobacteriales</taxon>
        <taxon>Flavobacteriaceae</taxon>
        <taxon>Autumnicola</taxon>
    </lineage>
</organism>
<feature type="domain" description="Transglutaminase-like" evidence="2">
    <location>
        <begin position="278"/>
        <end position="373"/>
    </location>
</feature>
<evidence type="ECO:0000259" key="3">
    <source>
        <dbReference type="Pfam" id="PF12969"/>
    </source>
</evidence>
<dbReference type="Proteomes" id="UP001262889">
    <property type="component" value="Unassembled WGS sequence"/>
</dbReference>
<protein>
    <submittedName>
        <fullName evidence="4">DUF3857 domain-containing protein</fullName>
    </submittedName>
</protein>
<gene>
    <name evidence="4" type="ORF">RM553_01740</name>
</gene>
<feature type="domain" description="DUF3857" evidence="3">
    <location>
        <begin position="59"/>
        <end position="214"/>
    </location>
</feature>
<evidence type="ECO:0000313" key="5">
    <source>
        <dbReference type="Proteomes" id="UP001262889"/>
    </source>
</evidence>
<accession>A0ABU3C5C2</accession>
<dbReference type="Pfam" id="PF12969">
    <property type="entry name" value="DUF3857"/>
    <property type="match status" value="1"/>
</dbReference>
<proteinExistence type="predicted"/>
<keyword evidence="5" id="KW-1185">Reference proteome</keyword>
<sequence>MYKISFAAVFVFLCFSLNAQDYQYQSIFLDSSLTANANAVVREKALEIEVLAVDKMLIRRKMVVTVLNDNGNHFAFATAFYDDNRRIKSQEAYIFNQLGEEVQHYKKRDFKDNSAVGGSTFHSDERVSYLDFTPRSYPYTILYESEVETNSTIFLPPWQPVSGYNVSTENSSYKLLNPAKIPLRFEERNFGDFNIEKKNAEFEFSYTIKNVPAYVPEALAPDLGYFTPKVLVALNDFALVGVTGHATNWAELGKWQYDNLLKGRNSLPEETVAKIIALTKKAKTKEEKARIIYKYVQDNTRYISVQLGIGGWEPMLPEDVDRLGYGDCKALTNYTKALLQSQGILSNYAVVYAGEEKQNIDADFASMQGTHVILNIPRENEDIWLECTSQTTPFNYLGDFTDDRNVLLVKPEGGEIKRSKIYSASENLRESVCEINLQQNGSFATHFERRSNGVFYGNIYHLKDEEAAIQDIVYKENWGHLQGLKIESINYRDDKEQQQFVEEIDFRGQKYATKAGKRLLMPVCFLELNTFDISGAGERKLPLEIRRGKTIVDNFSFVLPKGFEVESLPESAKVTSEFGGLDLQLNLVEVEGEKKIEVKRKFRMNKGFWPAETYSEFRDFISKVNYLNNQKAVIITNI</sequence>
<name>A0ABU3C5C2_9FLAO</name>
<comment type="caution">
    <text evidence="4">The sequence shown here is derived from an EMBL/GenBank/DDBJ whole genome shotgun (WGS) entry which is preliminary data.</text>
</comment>
<dbReference type="EMBL" id="JAVRHQ010000001">
    <property type="protein sequence ID" value="MDT0641543.1"/>
    <property type="molecule type" value="Genomic_DNA"/>
</dbReference>
<evidence type="ECO:0000256" key="1">
    <source>
        <dbReference type="SAM" id="SignalP"/>
    </source>
</evidence>
<dbReference type="Gene3D" id="2.60.40.3140">
    <property type="match status" value="1"/>
</dbReference>
<dbReference type="Gene3D" id="3.10.620.30">
    <property type="match status" value="1"/>
</dbReference>